<dbReference type="InterPro" id="IPR009100">
    <property type="entry name" value="AcylCoA_DH/oxidase_NM_dom_sf"/>
</dbReference>
<organism evidence="9 10">
    <name type="scientific">Xanthobacter autotrophicus</name>
    <dbReference type="NCBI Taxonomy" id="280"/>
    <lineage>
        <taxon>Bacteria</taxon>
        <taxon>Pseudomonadati</taxon>
        <taxon>Pseudomonadota</taxon>
        <taxon>Alphaproteobacteria</taxon>
        <taxon>Hyphomicrobiales</taxon>
        <taxon>Xanthobacteraceae</taxon>
        <taxon>Xanthobacter</taxon>
    </lineage>
</organism>
<feature type="domain" description="Acetyl-CoA dehydrogenase-like C-terminal" evidence="8">
    <location>
        <begin position="481"/>
        <end position="594"/>
    </location>
</feature>
<dbReference type="Pfam" id="PF00441">
    <property type="entry name" value="Acyl-CoA_dh_1"/>
    <property type="match status" value="1"/>
</dbReference>
<keyword evidence="4 5" id="KW-0274">FAD</keyword>
<evidence type="ECO:0000256" key="5">
    <source>
        <dbReference type="RuleBase" id="RU362125"/>
    </source>
</evidence>
<evidence type="ECO:0000256" key="4">
    <source>
        <dbReference type="ARBA" id="ARBA00022827"/>
    </source>
</evidence>
<dbReference type="SUPFAM" id="SSF56645">
    <property type="entry name" value="Acyl-CoA dehydrogenase NM domain-like"/>
    <property type="match status" value="1"/>
</dbReference>
<dbReference type="Pfam" id="PF12806">
    <property type="entry name" value="Acyl-CoA_dh_C"/>
    <property type="match status" value="1"/>
</dbReference>
<evidence type="ECO:0000313" key="10">
    <source>
        <dbReference type="Proteomes" id="UP000305131"/>
    </source>
</evidence>
<dbReference type="Proteomes" id="UP000305131">
    <property type="component" value="Unassembled WGS sequence"/>
</dbReference>
<evidence type="ECO:0000256" key="3">
    <source>
        <dbReference type="ARBA" id="ARBA00022630"/>
    </source>
</evidence>
<dbReference type="InterPro" id="IPR052166">
    <property type="entry name" value="Diverse_Acyl-CoA_DH"/>
</dbReference>
<dbReference type="AlphaFoldDB" id="A0A6C1KC73"/>
<keyword evidence="5" id="KW-0560">Oxidoreductase</keyword>
<comment type="cofactor">
    <cofactor evidence="1 5">
        <name>FAD</name>
        <dbReference type="ChEBI" id="CHEBI:57692"/>
    </cofactor>
</comment>
<dbReference type="InterPro" id="IPR046373">
    <property type="entry name" value="Acyl-CoA_Oxase/DH_mid-dom_sf"/>
</dbReference>
<evidence type="ECO:0000259" key="6">
    <source>
        <dbReference type="Pfam" id="PF00441"/>
    </source>
</evidence>
<keyword evidence="3 5" id="KW-0285">Flavoprotein</keyword>
<dbReference type="InterPro" id="IPR009075">
    <property type="entry name" value="AcylCo_DH/oxidase_C"/>
</dbReference>
<dbReference type="RefSeq" id="WP_138400915.1">
    <property type="nucleotide sequence ID" value="NZ_JBAFVI010000006.1"/>
</dbReference>
<dbReference type="InterPro" id="IPR006091">
    <property type="entry name" value="Acyl-CoA_Oxase/DH_mid-dom"/>
</dbReference>
<dbReference type="PANTHER" id="PTHR42803:SF3">
    <property type="entry name" value="ACYL-COA DEHYDROGENASE-RELATED"/>
    <property type="match status" value="1"/>
</dbReference>
<dbReference type="OrthoDB" id="9807883at2"/>
<evidence type="ECO:0000259" key="8">
    <source>
        <dbReference type="Pfam" id="PF12806"/>
    </source>
</evidence>
<dbReference type="InterPro" id="IPR036250">
    <property type="entry name" value="AcylCo_DH-like_C"/>
</dbReference>
<dbReference type="PANTHER" id="PTHR42803">
    <property type="entry name" value="ACYL-COA DEHYDROGENASE"/>
    <property type="match status" value="1"/>
</dbReference>
<sequence length="606" mass="64721">MTSATLIRRADLDFLLLDWLGADRLAEVPRFSDINRETLTALLDLSETVASRHFLPHYKTADMEEPTLDEGGVHILPEIGVALSAYAEAGLFGQSFAHEHGGMQLPLTVAAASFAHFLAANIATAAYPMLTVANARLLTTFGGEALIDALARPQIEGRYFGTMCLSEPQAGSSLADITTRAVVDGEDGLGRRYRLTGNKMWISGGDQDASENICHLVLAKIPGEGEKLVPGTTGISLFAVPKTLVVPGDFAGERNDVVVAGLNHKMGYRGTANCLLNFGEGQRHRPGGASGAVGYLVGAPGHGLAIMFMMMNEARLQVGLGAAMLAYRSHRLSVAYAGERAQGRPRGATPDMRPIPIIAHADVKRMLLAQKAYAEGSLALVLYCFHLADLAEAADDLEARQLLDLLTPVAKTWSSEWGLAASDIAIQIHGGYGYTRDFDVEQLYRDNRLNPIHEGTTGIQAIDFVGRKLIRDKGEAFTLLLSRIDATIARAAASAVLAEPGRVLNMARGAVADMAQTLVADPTGTGALDNATAVLSAFGHLVAGWLWLDQALAAEAARDRLPASLVDGKVATARYFAAYELPKIPGWLSPLRAAPHLLSEVRAELF</sequence>
<gene>
    <name evidence="9" type="ORF">FBQ73_18215</name>
</gene>
<feature type="domain" description="Acyl-CoA oxidase/dehydrogenase middle" evidence="7">
    <location>
        <begin position="163"/>
        <end position="278"/>
    </location>
</feature>
<dbReference type="Gene3D" id="2.40.110.10">
    <property type="entry name" value="Butyryl-CoA Dehydrogenase, subunit A, domain 2"/>
    <property type="match status" value="1"/>
</dbReference>
<comment type="caution">
    <text evidence="9">The sequence shown here is derived from an EMBL/GenBank/DDBJ whole genome shotgun (WGS) entry which is preliminary data.</text>
</comment>
<dbReference type="Pfam" id="PF02770">
    <property type="entry name" value="Acyl-CoA_dh_M"/>
    <property type="match status" value="1"/>
</dbReference>
<dbReference type="Gene3D" id="1.10.540.10">
    <property type="entry name" value="Acyl-CoA dehydrogenase/oxidase, N-terminal domain"/>
    <property type="match status" value="1"/>
</dbReference>
<name>A0A6C1KC73_XANAU</name>
<feature type="domain" description="Acyl-CoA dehydrogenase/oxidase C-terminal" evidence="6">
    <location>
        <begin position="301"/>
        <end position="461"/>
    </location>
</feature>
<dbReference type="Gene3D" id="1.20.140.10">
    <property type="entry name" value="Butyryl-CoA Dehydrogenase, subunit A, domain 3"/>
    <property type="match status" value="1"/>
</dbReference>
<dbReference type="GO" id="GO:0050660">
    <property type="term" value="F:flavin adenine dinucleotide binding"/>
    <property type="evidence" value="ECO:0007669"/>
    <property type="project" value="InterPro"/>
</dbReference>
<protein>
    <submittedName>
        <fullName evidence="9">Acyl-CoA dehydrogenase</fullName>
    </submittedName>
</protein>
<comment type="similarity">
    <text evidence="2 5">Belongs to the acyl-CoA dehydrogenase family.</text>
</comment>
<evidence type="ECO:0000256" key="1">
    <source>
        <dbReference type="ARBA" id="ARBA00001974"/>
    </source>
</evidence>
<evidence type="ECO:0000256" key="2">
    <source>
        <dbReference type="ARBA" id="ARBA00009347"/>
    </source>
</evidence>
<dbReference type="EMBL" id="VAUP01000037">
    <property type="protein sequence ID" value="TLX41401.1"/>
    <property type="molecule type" value="Genomic_DNA"/>
</dbReference>
<proteinExistence type="inferred from homology"/>
<dbReference type="GeneID" id="95775386"/>
<dbReference type="SUPFAM" id="SSF47203">
    <property type="entry name" value="Acyl-CoA dehydrogenase C-terminal domain-like"/>
    <property type="match status" value="1"/>
</dbReference>
<accession>A0A6C1KC73</accession>
<dbReference type="InterPro" id="IPR025878">
    <property type="entry name" value="Acyl-CoA_dh-like_C_dom"/>
</dbReference>
<evidence type="ECO:0000313" key="9">
    <source>
        <dbReference type="EMBL" id="TLX41401.1"/>
    </source>
</evidence>
<dbReference type="GO" id="GO:0016627">
    <property type="term" value="F:oxidoreductase activity, acting on the CH-CH group of donors"/>
    <property type="evidence" value="ECO:0007669"/>
    <property type="project" value="InterPro"/>
</dbReference>
<reference evidence="9 10" key="1">
    <citation type="submission" date="2019-05" db="EMBL/GenBank/DDBJ databases">
        <authorList>
            <person name="Zhou X."/>
        </authorList>
    </citation>
    <scope>NUCLEOTIDE SEQUENCE [LARGE SCALE GENOMIC DNA]</scope>
    <source>
        <strain evidence="9 10">DSM 432</strain>
    </source>
</reference>
<dbReference type="InterPro" id="IPR037069">
    <property type="entry name" value="AcylCoA_DH/ox_N_sf"/>
</dbReference>
<evidence type="ECO:0000259" key="7">
    <source>
        <dbReference type="Pfam" id="PF02770"/>
    </source>
</evidence>